<protein>
    <recommendedName>
        <fullName evidence="5">Type IV pilus assembly protein PilY1</fullName>
    </recommendedName>
</protein>
<evidence type="ECO:0000313" key="3">
    <source>
        <dbReference type="EMBL" id="BDU68901.1"/>
    </source>
</evidence>
<evidence type="ECO:0000256" key="1">
    <source>
        <dbReference type="SAM" id="MobiDB-lite"/>
    </source>
</evidence>
<evidence type="ECO:0008006" key="5">
    <source>
        <dbReference type="Google" id="ProtNLM"/>
    </source>
</evidence>
<dbReference type="EMBL" id="AP027079">
    <property type="protein sequence ID" value="BDU68901.1"/>
    <property type="molecule type" value="Genomic_DNA"/>
</dbReference>
<feature type="signal peptide" evidence="2">
    <location>
        <begin position="1"/>
        <end position="21"/>
    </location>
</feature>
<keyword evidence="2" id="KW-0732">Signal</keyword>
<reference evidence="4" key="1">
    <citation type="journal article" date="2023" name="Int. J. Syst. Evol. Microbiol.">
        <title>Mesoterricola silvestris gen. nov., sp. nov., Mesoterricola sediminis sp. nov., Geothrix oryzae sp. nov., Geothrix edaphica sp. nov., Geothrix rubra sp. nov., and Geothrix limicola sp. nov., six novel members of Acidobacteriota isolated from soils.</title>
        <authorList>
            <person name="Itoh H."/>
            <person name="Sugisawa Y."/>
            <person name="Mise K."/>
            <person name="Xu Z."/>
            <person name="Kuniyasu M."/>
            <person name="Ushijima N."/>
            <person name="Kawano K."/>
            <person name="Kobayashi E."/>
            <person name="Shiratori Y."/>
            <person name="Masuda Y."/>
            <person name="Senoo K."/>
        </authorList>
    </citation>
    <scope>NUCLEOTIDE SEQUENCE [LARGE SCALE GENOMIC DNA]</scope>
    <source>
        <strain evidence="4">Red222</strain>
    </source>
</reference>
<dbReference type="Proteomes" id="UP001242010">
    <property type="component" value="Chromosome"/>
</dbReference>
<evidence type="ECO:0000313" key="4">
    <source>
        <dbReference type="Proteomes" id="UP001242010"/>
    </source>
</evidence>
<keyword evidence="4" id="KW-1185">Reference proteome</keyword>
<name>A0ABM8DPQ4_9BACT</name>
<feature type="compositionally biased region" description="Low complexity" evidence="1">
    <location>
        <begin position="515"/>
        <end position="529"/>
    </location>
</feature>
<feature type="region of interest" description="Disordered" evidence="1">
    <location>
        <begin position="515"/>
        <end position="539"/>
    </location>
</feature>
<gene>
    <name evidence="3" type="ORF">GETHOR_10020</name>
</gene>
<feature type="compositionally biased region" description="Polar residues" evidence="1">
    <location>
        <begin position="416"/>
        <end position="431"/>
    </location>
</feature>
<proteinExistence type="predicted"/>
<evidence type="ECO:0000256" key="2">
    <source>
        <dbReference type="SAM" id="SignalP"/>
    </source>
</evidence>
<sequence length="1427" mass="151084">MSRMKLLPLLSISFLVSTVLAAQVDPRLQACKTDVLDVYSGGKQGAKPEIITLIDNSGSMEALGWDSRFYANVSTNIHVGASTVFGTSNGDNSVDYFQVVSSSRYNDATHGNIRYTVSFGGVTEGLLIKPDGTPVVSSDVSNASDVQKWVARSSHVRFAVTSKSSGSAPTYTYGGISYSIPSGNCGIKPKPFSSSGNYSSSSTGNIATSDQTRVVDIPLPWAVFDRVPTYEQRSLSPSPSSLNTAKTDKHPQHMYLYDPVPLDDTLPVVPTATAQYYEVDTNWWATTGNGGRNGALVNGSGQFDYIRVHPEYLAWCFFGQDVRNQNETGAFQGGMVDKYLGTNDGGYTVPDARDGAAGFRSFTRDGVTTTGNGLPNMTRLQAVKYAVIRTYINEQMKVWWGIRFLKLGSQGFQENGRSSASKVFSSSNTAGNPGDRQVLRLYRPTSANNPDPNMDYIQRMGAPNNTPLTFALLNTYAQMASTDNGTSGSVFSPANDAYKGENPIPSCRRSFVVVLSDGNPNDDNSNASGSNGGALGTGDPFSGGSFPTIAFSTIGPTKANFNIWSLAAVAAHITPSATDAATKSGWPTDNDNAGVLPPFLVTSRPSGVTRRISTMTIGISMAGKRGADAQGATGAKAGMYRTALYGWEQRGSYDSTNLPMPFDPADSTRKDTQKNPFFFDAQSPESIADALAETFAQARAVTNTMSAPVAPLVGLGVGKQMYLGTFTTASNQAAWVGDLLMTGMTTSGGTVKLLDKGGSPLTSGININSAIWSASVMLKAKGWQSRTIYTLKPDPLNTGKFLKDLLVWNQSTSLADLPNATLGVSTDANRRSLMRFMMGASKEAQDDAAAVTSIATSRDDLMGDIINSTPAILQFPLSKVPSGTLSSWLSSNSSLQDKRFRLIIVGDNQGILHGFGEVSGVDSGGLVQAAVDELWGFIPPDILGGLQTWRTGTIHRYLVDGSPVVYLNEQGTPNGQVDGTDIVRVVFGLRKGGRSYYALSFDGNDPVSPLVPWMVRPDDSSDLAIKSMGFSTSTPAPARVFDGGLLKDVFFLGGGLSTADVDAAFGSSAKLGRSVIAVSVLDGSLVKSWDFINNATLKAAYPSMGCIPAGAVPIEVLQGSFKTQRVYFSDFSGGVYALGAKASSGVRTETSDMGGWNVRTIFRTKYAGTPISSSPAIFSLPYGYPVVRDSAPTAMVPATGVVFGMGDRNDPMDLDNINPGGGGTAYRDRLVMVLDRQDSADVPRSGGGSVDALGYSEDDVADLTSVATTSDARISTGSTTYYLKSKSGYMLNYAAGTAKPNMSNAWYYEKSVTAPLVLNSGLFFSKFAPLITAGVCSGAGGTTYTYSLCDVMNPVFGGGTTTTTGCNGYYVSYNDIPSELATAGMRAVIQVGEVQNAGTGVGTVAPTVIPPPPNPLLPRPRAWRIIR</sequence>
<organism evidence="3 4">
    <name type="scientific">Geothrix oryzae</name>
    <dbReference type="NCBI Taxonomy" id="2927975"/>
    <lineage>
        <taxon>Bacteria</taxon>
        <taxon>Pseudomonadati</taxon>
        <taxon>Acidobacteriota</taxon>
        <taxon>Holophagae</taxon>
        <taxon>Holophagales</taxon>
        <taxon>Holophagaceae</taxon>
        <taxon>Geothrix</taxon>
    </lineage>
</organism>
<feature type="chain" id="PRO_5047041291" description="Type IV pilus assembly protein PilY1" evidence="2">
    <location>
        <begin position="22"/>
        <end position="1427"/>
    </location>
</feature>
<feature type="region of interest" description="Disordered" evidence="1">
    <location>
        <begin position="416"/>
        <end position="438"/>
    </location>
</feature>
<accession>A0ABM8DPQ4</accession>